<keyword evidence="2" id="KW-1133">Transmembrane helix</keyword>
<dbReference type="NCBIfam" id="TIGR02098">
    <property type="entry name" value="MJ0042_CXXC"/>
    <property type="match status" value="1"/>
</dbReference>
<dbReference type="Proteomes" id="UP000011960">
    <property type="component" value="Unassembled WGS sequence"/>
</dbReference>
<dbReference type="OrthoDB" id="5294582at2"/>
<evidence type="ECO:0000256" key="2">
    <source>
        <dbReference type="SAM" id="Phobius"/>
    </source>
</evidence>
<dbReference type="eggNOG" id="COG1273">
    <property type="taxonomic scope" value="Bacteria"/>
</dbReference>
<dbReference type="AlphaFoldDB" id="M7DBY5"/>
<feature type="domain" description="Zinc finger/thioredoxin putative" evidence="3">
    <location>
        <begin position="6"/>
        <end position="42"/>
    </location>
</feature>
<dbReference type="Pfam" id="PF11906">
    <property type="entry name" value="DUF3426"/>
    <property type="match status" value="1"/>
</dbReference>
<feature type="compositionally biased region" description="Basic and acidic residues" evidence="1">
    <location>
        <begin position="188"/>
        <end position="205"/>
    </location>
</feature>
<feature type="region of interest" description="Disordered" evidence="1">
    <location>
        <begin position="109"/>
        <end position="128"/>
    </location>
</feature>
<feature type="region of interest" description="Disordered" evidence="1">
    <location>
        <begin position="49"/>
        <end position="103"/>
    </location>
</feature>
<keyword evidence="2" id="KW-0472">Membrane</keyword>
<evidence type="ECO:0000256" key="1">
    <source>
        <dbReference type="SAM" id="MobiDB-lite"/>
    </source>
</evidence>
<keyword evidence="5" id="KW-1185">Reference proteome</keyword>
<sequence>MTQSSLQTQCPKCQTRFRVTDQQLGVAGGKVRCGNCMEVFNAIDHQIRPGAKSSATAQTSPATSTTSEEDFVFADNPEEDAEEGRYAGSKLTFSEDELSDSFRSIDEQSTADFKDADEPSEHEEVDESWAEAMLDEPEVPARRQTAPNPEPSPRPEEPPRQAPPQESFEPEPEPASSEPTTEAPSSPEPREPEFHVDRDQDRVGEPVRSGVPFGDLRTEPVAVDTRSGSGLRKILWSLVVLALIGVLVAQVTWFQFDRLSAIPELRPFYEKGCELAGCTLKPLVNVDAIQSRKLVVRTDPENRTQLLVDAVIINRASFEQPFPAIALTFSNLNGDVVAQSVFTPEEYIAGDAKELDTMPVNTPVRIAIRIRDPGRDAVNYNLSFRPYSP</sequence>
<dbReference type="RefSeq" id="WP_008939575.1">
    <property type="nucleotide sequence ID" value="NZ_APAT01000017.1"/>
</dbReference>
<feature type="compositionally biased region" description="Low complexity" evidence="1">
    <location>
        <begin position="174"/>
        <end position="185"/>
    </location>
</feature>
<proteinExistence type="predicted"/>
<accession>M7DBY5</accession>
<dbReference type="Pfam" id="PF13719">
    <property type="entry name" value="Zn_ribbon_5"/>
    <property type="match status" value="1"/>
</dbReference>
<feature type="compositionally biased region" description="Acidic residues" evidence="1">
    <location>
        <begin position="67"/>
        <end position="82"/>
    </location>
</feature>
<reference evidence="4 5" key="1">
    <citation type="journal article" date="2013" name="Genome Announc.">
        <title>Genome Sequence of Hydrothermal Arsenic-Respiring Bacterium Marinobacter santoriniensis NKSG1T.</title>
        <authorList>
            <person name="Handley K.M."/>
            <person name="Upton M."/>
            <person name="Beatson S.A."/>
            <person name="Hery M."/>
            <person name="Lloyd J.R."/>
        </authorList>
    </citation>
    <scope>NUCLEOTIDE SEQUENCE [LARGE SCALE GENOMIC DNA]</scope>
    <source>
        <strain evidence="4 5">NKSG1</strain>
    </source>
</reference>
<dbReference type="EMBL" id="APAT01000017">
    <property type="protein sequence ID" value="EMP55182.1"/>
    <property type="molecule type" value="Genomic_DNA"/>
</dbReference>
<feature type="region of interest" description="Disordered" evidence="1">
    <location>
        <begin position="136"/>
        <end position="211"/>
    </location>
</feature>
<name>M7DBY5_9GAMM</name>
<evidence type="ECO:0000313" key="5">
    <source>
        <dbReference type="Proteomes" id="UP000011960"/>
    </source>
</evidence>
<keyword evidence="2" id="KW-0812">Transmembrane</keyword>
<gene>
    <name evidence="4" type="ORF">MSNKSG1_12202</name>
</gene>
<feature type="transmembrane region" description="Helical" evidence="2">
    <location>
        <begin position="234"/>
        <end position="256"/>
    </location>
</feature>
<dbReference type="PATRIC" id="fig|1288826.3.peg.2413"/>
<dbReference type="InterPro" id="IPR011723">
    <property type="entry name" value="Znf/thioredoxin_put"/>
</dbReference>
<organism evidence="4 5">
    <name type="scientific">Marinobacter santoriniensis NKSG1</name>
    <dbReference type="NCBI Taxonomy" id="1288826"/>
    <lineage>
        <taxon>Bacteria</taxon>
        <taxon>Pseudomonadati</taxon>
        <taxon>Pseudomonadota</taxon>
        <taxon>Gammaproteobacteria</taxon>
        <taxon>Pseudomonadales</taxon>
        <taxon>Marinobacteraceae</taxon>
        <taxon>Marinobacter</taxon>
    </lineage>
</organism>
<dbReference type="STRING" id="1288826.MSNKSG1_12202"/>
<comment type="caution">
    <text evidence="4">The sequence shown here is derived from an EMBL/GenBank/DDBJ whole genome shotgun (WGS) entry which is preliminary data.</text>
</comment>
<evidence type="ECO:0000313" key="4">
    <source>
        <dbReference type="EMBL" id="EMP55182.1"/>
    </source>
</evidence>
<protein>
    <submittedName>
        <fullName evidence="4">Zinc finger-domain-containing protein</fullName>
    </submittedName>
</protein>
<evidence type="ECO:0000259" key="3">
    <source>
        <dbReference type="Pfam" id="PF13719"/>
    </source>
</evidence>
<dbReference type="InterPro" id="IPR021834">
    <property type="entry name" value="DUF3426"/>
</dbReference>
<feature type="compositionally biased region" description="Low complexity" evidence="1">
    <location>
        <begin position="51"/>
        <end position="66"/>
    </location>
</feature>